<dbReference type="PANTHER" id="PTHR35391">
    <property type="entry name" value="C2H2-TYPE DOMAIN-CONTAINING PROTEIN-RELATED"/>
    <property type="match status" value="1"/>
</dbReference>
<organism evidence="2 3">
    <name type="scientific">Elasticomyces elasticus</name>
    <dbReference type="NCBI Taxonomy" id="574655"/>
    <lineage>
        <taxon>Eukaryota</taxon>
        <taxon>Fungi</taxon>
        <taxon>Dikarya</taxon>
        <taxon>Ascomycota</taxon>
        <taxon>Pezizomycotina</taxon>
        <taxon>Dothideomycetes</taxon>
        <taxon>Dothideomycetidae</taxon>
        <taxon>Mycosphaerellales</taxon>
        <taxon>Teratosphaeriaceae</taxon>
        <taxon>Elasticomyces</taxon>
    </lineage>
</organism>
<accession>A0AAN7WGP7</accession>
<evidence type="ECO:0000313" key="3">
    <source>
        <dbReference type="Proteomes" id="UP001310594"/>
    </source>
</evidence>
<evidence type="ECO:0000256" key="1">
    <source>
        <dbReference type="SAM" id="MobiDB-lite"/>
    </source>
</evidence>
<comment type="caution">
    <text evidence="2">The sequence shown here is derived from an EMBL/GenBank/DDBJ whole genome shotgun (WGS) entry which is preliminary data.</text>
</comment>
<feature type="region of interest" description="Disordered" evidence="1">
    <location>
        <begin position="94"/>
        <end position="121"/>
    </location>
</feature>
<reference evidence="2" key="1">
    <citation type="submission" date="2023-08" db="EMBL/GenBank/DDBJ databases">
        <title>Black Yeasts Isolated from many extreme environments.</title>
        <authorList>
            <person name="Coleine C."/>
            <person name="Stajich J.E."/>
            <person name="Selbmann L."/>
        </authorList>
    </citation>
    <scope>NUCLEOTIDE SEQUENCE</scope>
    <source>
        <strain evidence="2">CCFEE 5810</strain>
    </source>
</reference>
<gene>
    <name evidence="2" type="ORF">LTR97_003382</name>
</gene>
<name>A0AAN7WGP7_9PEZI</name>
<feature type="compositionally biased region" description="Basic and acidic residues" evidence="1">
    <location>
        <begin position="110"/>
        <end position="121"/>
    </location>
</feature>
<evidence type="ECO:0000313" key="2">
    <source>
        <dbReference type="EMBL" id="KAK5704364.1"/>
    </source>
</evidence>
<dbReference type="AlphaFoldDB" id="A0AAN7WGP7"/>
<dbReference type="EMBL" id="JAVRQU010000004">
    <property type="protein sequence ID" value="KAK5704364.1"/>
    <property type="molecule type" value="Genomic_DNA"/>
</dbReference>
<dbReference type="PANTHER" id="PTHR35391:SF7">
    <property type="entry name" value="C2H2-TYPE DOMAIN-CONTAINING PROTEIN"/>
    <property type="match status" value="1"/>
</dbReference>
<protein>
    <recommendedName>
        <fullName evidence="4">C2H2-type domain-containing protein</fullName>
    </recommendedName>
</protein>
<dbReference type="Proteomes" id="UP001310594">
    <property type="component" value="Unassembled WGS sequence"/>
</dbReference>
<proteinExistence type="predicted"/>
<evidence type="ECO:0008006" key="4">
    <source>
        <dbReference type="Google" id="ProtNLM"/>
    </source>
</evidence>
<sequence>MTDTTQVLCRCSDGFHKLYCHINCLPHVEESRKQLWLAHTAELYLSYTNWAIVLDVEALQADASGACGIVTRSLARTATSLEDAIKGIQQMVRNHTPQSASQEEDSASSEDERASSPLRDHEASSVYAPWASIQQNARILWQQLLWKSNLQLARPYPWDMRSCTAVEKAEVETGRSLVRAFLSCIRIDNAHGRHTGLDARATEIALEDRLIRQYYDSRAKRDSLLRGVRSGTITQAHFDDIALGRIGITEVLPTFLRPGKPVSCAMCTDVDQVWIQQPSLYLYVMLHNIIALLTIDRKHLLEHFQPYSCTYSPCAVDNIFRDTKAWIGHESSVHRLGWACPDCPWDLCATFATADEFGDHLRTTHRDDLDEPDIRLMIMYSRESLPDDRTSCPLCWKAPPFEEGTHSGHLASHFESLLMLALYE</sequence>